<dbReference type="InterPro" id="IPR000897">
    <property type="entry name" value="SRP54_GTPase_dom"/>
</dbReference>
<dbReference type="InParanoid" id="A0A423XBB2"/>
<dbReference type="GO" id="GO:0005737">
    <property type="term" value="C:cytoplasm"/>
    <property type="evidence" value="ECO:0007669"/>
    <property type="project" value="UniProtKB-SubCell"/>
</dbReference>
<dbReference type="FunCoup" id="A0A423XBB2">
    <property type="interactions" value="314"/>
</dbReference>
<comment type="subcellular location">
    <subcellularLocation>
        <location evidence="2">Cytoplasm</location>
    </subcellularLocation>
    <subcellularLocation>
        <location evidence="1">Nucleus</location>
    </subcellularLocation>
</comment>
<dbReference type="InterPro" id="IPR027417">
    <property type="entry name" value="P-loop_NTPase"/>
</dbReference>
<dbReference type="PANTHER" id="PTHR10285">
    <property type="entry name" value="URIDINE KINASE"/>
    <property type="match status" value="1"/>
</dbReference>
<evidence type="ECO:0000256" key="4">
    <source>
        <dbReference type="ARBA" id="ARBA00022679"/>
    </source>
</evidence>
<feature type="domain" description="SRP54-type proteins GTP-binding" evidence="11">
    <location>
        <begin position="58"/>
        <end position="118"/>
    </location>
</feature>
<evidence type="ECO:0000256" key="10">
    <source>
        <dbReference type="ARBA" id="ARBA00061312"/>
    </source>
</evidence>
<dbReference type="SUPFAM" id="SSF52540">
    <property type="entry name" value="P-loop containing nucleoside triphosphate hydrolases"/>
    <property type="match status" value="1"/>
</dbReference>
<dbReference type="Gene3D" id="3.40.50.300">
    <property type="entry name" value="P-loop containing nucleotide triphosphate hydrolases"/>
    <property type="match status" value="1"/>
</dbReference>
<name>A0A423XBB2_9PEZI</name>
<keyword evidence="6" id="KW-0418">Kinase</keyword>
<dbReference type="EMBL" id="LKEB01000021">
    <property type="protein sequence ID" value="ROW13255.1"/>
    <property type="molecule type" value="Genomic_DNA"/>
</dbReference>
<evidence type="ECO:0000256" key="5">
    <source>
        <dbReference type="ARBA" id="ARBA00022741"/>
    </source>
</evidence>
<organism evidence="12 13">
    <name type="scientific">Cytospora leucostoma</name>
    <dbReference type="NCBI Taxonomy" id="1230097"/>
    <lineage>
        <taxon>Eukaryota</taxon>
        <taxon>Fungi</taxon>
        <taxon>Dikarya</taxon>
        <taxon>Ascomycota</taxon>
        <taxon>Pezizomycotina</taxon>
        <taxon>Sordariomycetes</taxon>
        <taxon>Sordariomycetidae</taxon>
        <taxon>Diaporthales</taxon>
        <taxon>Cytosporaceae</taxon>
        <taxon>Cytospora</taxon>
    </lineage>
</organism>
<dbReference type="OrthoDB" id="347435at2759"/>
<evidence type="ECO:0000256" key="6">
    <source>
        <dbReference type="ARBA" id="ARBA00022777"/>
    </source>
</evidence>
<keyword evidence="7" id="KW-0067">ATP-binding</keyword>
<comment type="caution">
    <text evidence="12">The sequence shown here is derived from an EMBL/GenBank/DDBJ whole genome shotgun (WGS) entry which is preliminary data.</text>
</comment>
<evidence type="ECO:0000256" key="2">
    <source>
        <dbReference type="ARBA" id="ARBA00004496"/>
    </source>
</evidence>
<dbReference type="Pfam" id="PF00448">
    <property type="entry name" value="SRP54"/>
    <property type="match status" value="1"/>
</dbReference>
<protein>
    <recommendedName>
        <fullName evidence="11">SRP54-type proteins GTP-binding domain-containing protein</fullName>
    </recommendedName>
</protein>
<evidence type="ECO:0000256" key="8">
    <source>
        <dbReference type="ARBA" id="ARBA00023134"/>
    </source>
</evidence>
<sequence length="318" mass="36082">MINTTLEPWNLGTSLRSPDTPLNYSRFIDDKSPKCIPFILERLQAYRAQQSESSARPFIIGLNGVQGIGKTTLVKALSEMLQQRELLQTLVVSIDDFYLPHWDQLALAAAHPDNALVQCRGEPGTHDVALMREVFAALCEGQPTHVPQYDKSAFNGWGDRLPASAWLPVNQPGQPRVQVVLLEGWCVGFRAVGQEEIEAKWKAPSRTLHMHKLEDLSFVNDQLKGYDIITDLFDAFIHIDAEDTSYVYKWRMQQERQLRQERGSGMTDEQVVNFVDAYYPAYELFSGGVRRGIFVDRKGCQLRLVVGEDRCVIDKIVI</sequence>
<keyword evidence="8" id="KW-0342">GTP-binding</keyword>
<dbReference type="GO" id="GO:0005524">
    <property type="term" value="F:ATP binding"/>
    <property type="evidence" value="ECO:0007669"/>
    <property type="project" value="UniProtKB-KW"/>
</dbReference>
<evidence type="ECO:0000313" key="13">
    <source>
        <dbReference type="Proteomes" id="UP000285146"/>
    </source>
</evidence>
<dbReference type="FunFam" id="3.40.50.300:FF:001691">
    <property type="entry name" value="Probable ATP-dependent kinase TDA10"/>
    <property type="match status" value="1"/>
</dbReference>
<gene>
    <name evidence="12" type="ORF">VPNG_04801</name>
</gene>
<comment type="similarity">
    <text evidence="10">Belongs to the GLYK kinase family.</text>
</comment>
<evidence type="ECO:0000256" key="1">
    <source>
        <dbReference type="ARBA" id="ARBA00004123"/>
    </source>
</evidence>
<keyword evidence="5" id="KW-0547">Nucleotide-binding</keyword>
<keyword evidence="4" id="KW-0808">Transferase</keyword>
<dbReference type="GO" id="GO:0005634">
    <property type="term" value="C:nucleus"/>
    <property type="evidence" value="ECO:0007669"/>
    <property type="project" value="UniProtKB-SubCell"/>
</dbReference>
<evidence type="ECO:0000256" key="9">
    <source>
        <dbReference type="ARBA" id="ARBA00023242"/>
    </source>
</evidence>
<evidence type="ECO:0000256" key="3">
    <source>
        <dbReference type="ARBA" id="ARBA00022490"/>
    </source>
</evidence>
<keyword evidence="13" id="KW-1185">Reference proteome</keyword>
<evidence type="ECO:0000256" key="7">
    <source>
        <dbReference type="ARBA" id="ARBA00022840"/>
    </source>
</evidence>
<dbReference type="STRING" id="1230097.A0A423XBB2"/>
<keyword evidence="3" id="KW-0963">Cytoplasm</keyword>
<proteinExistence type="inferred from homology"/>
<reference evidence="12 13" key="1">
    <citation type="submission" date="2015-09" db="EMBL/GenBank/DDBJ databases">
        <title>Host preference determinants of Valsa canker pathogens revealed by comparative genomics.</title>
        <authorList>
            <person name="Yin Z."/>
            <person name="Huang L."/>
        </authorList>
    </citation>
    <scope>NUCLEOTIDE SEQUENCE [LARGE SCALE GENOMIC DNA]</scope>
    <source>
        <strain evidence="12 13">SXYLt</strain>
    </source>
</reference>
<dbReference type="GO" id="GO:0006614">
    <property type="term" value="P:SRP-dependent cotranslational protein targeting to membrane"/>
    <property type="evidence" value="ECO:0007669"/>
    <property type="project" value="InterPro"/>
</dbReference>
<evidence type="ECO:0000259" key="11">
    <source>
        <dbReference type="Pfam" id="PF00448"/>
    </source>
</evidence>
<keyword evidence="9" id="KW-0539">Nucleus</keyword>
<dbReference type="AlphaFoldDB" id="A0A423XBB2"/>
<dbReference type="GO" id="GO:0005525">
    <property type="term" value="F:GTP binding"/>
    <property type="evidence" value="ECO:0007669"/>
    <property type="project" value="UniProtKB-KW"/>
</dbReference>
<accession>A0A423XBB2</accession>
<dbReference type="Proteomes" id="UP000285146">
    <property type="component" value="Unassembled WGS sequence"/>
</dbReference>
<dbReference type="GO" id="GO:0016301">
    <property type="term" value="F:kinase activity"/>
    <property type="evidence" value="ECO:0007669"/>
    <property type="project" value="UniProtKB-KW"/>
</dbReference>
<evidence type="ECO:0000313" key="12">
    <source>
        <dbReference type="EMBL" id="ROW13255.1"/>
    </source>
</evidence>